<dbReference type="SUPFAM" id="SSF55874">
    <property type="entry name" value="ATPase domain of HSP90 chaperone/DNA topoisomerase II/histidine kinase"/>
    <property type="match status" value="1"/>
</dbReference>
<accession>A0A6J4N141</accession>
<evidence type="ECO:0000313" key="3">
    <source>
        <dbReference type="EMBL" id="CAA9374553.1"/>
    </source>
</evidence>
<dbReference type="AlphaFoldDB" id="A0A6J4N141"/>
<evidence type="ECO:0000259" key="2">
    <source>
        <dbReference type="Pfam" id="PF13581"/>
    </source>
</evidence>
<reference evidence="3" key="1">
    <citation type="submission" date="2020-02" db="EMBL/GenBank/DDBJ databases">
        <authorList>
            <person name="Meier V. D."/>
        </authorList>
    </citation>
    <scope>NUCLEOTIDE SEQUENCE</scope>
    <source>
        <strain evidence="3">AVDCRST_MAG47</strain>
    </source>
</reference>
<dbReference type="InterPro" id="IPR036890">
    <property type="entry name" value="HATPase_C_sf"/>
</dbReference>
<dbReference type="PANTHER" id="PTHR35526">
    <property type="entry name" value="ANTI-SIGMA-F FACTOR RSBW-RELATED"/>
    <property type="match status" value="1"/>
</dbReference>
<dbReference type="Gene3D" id="3.30.565.10">
    <property type="entry name" value="Histidine kinase-like ATPase, C-terminal domain"/>
    <property type="match status" value="1"/>
</dbReference>
<keyword evidence="1" id="KW-0808">Transferase</keyword>
<dbReference type="CDD" id="cd16936">
    <property type="entry name" value="HATPase_RsbW-like"/>
    <property type="match status" value="1"/>
</dbReference>
<feature type="domain" description="Histidine kinase/HSP90-like ATPase" evidence="2">
    <location>
        <begin position="4"/>
        <end position="85"/>
    </location>
</feature>
<dbReference type="Pfam" id="PF13581">
    <property type="entry name" value="HATPase_c_2"/>
    <property type="match status" value="1"/>
</dbReference>
<organism evidence="3">
    <name type="scientific">uncultured Nocardioidaceae bacterium</name>
    <dbReference type="NCBI Taxonomy" id="253824"/>
    <lineage>
        <taxon>Bacteria</taxon>
        <taxon>Bacillati</taxon>
        <taxon>Actinomycetota</taxon>
        <taxon>Actinomycetes</taxon>
        <taxon>Propionibacteriales</taxon>
        <taxon>Nocardioidaceae</taxon>
        <taxon>environmental samples</taxon>
    </lineage>
</organism>
<dbReference type="InterPro" id="IPR050267">
    <property type="entry name" value="Anti-sigma-factor_SerPK"/>
</dbReference>
<dbReference type="GO" id="GO:0004674">
    <property type="term" value="F:protein serine/threonine kinase activity"/>
    <property type="evidence" value="ECO:0007669"/>
    <property type="project" value="UniProtKB-KW"/>
</dbReference>
<keyword evidence="1" id="KW-0723">Serine/threonine-protein kinase</keyword>
<dbReference type="EMBL" id="CADCUK010000109">
    <property type="protein sequence ID" value="CAA9374553.1"/>
    <property type="molecule type" value="Genomic_DNA"/>
</dbReference>
<sequence>MNAQLMTSELFTNALEYGTGPITLNVAVSPDTVRVDVSDHSDVQPLAQRPDAGDIHGRGLLIIEHLARTWGVEMWPNGLGKSVWFTLNTN</sequence>
<gene>
    <name evidence="3" type="ORF">AVDCRST_MAG47-1524</name>
</gene>
<dbReference type="InterPro" id="IPR003594">
    <property type="entry name" value="HATPase_dom"/>
</dbReference>
<keyword evidence="1" id="KW-0418">Kinase</keyword>
<protein>
    <recommendedName>
        <fullName evidence="2">Histidine kinase/HSP90-like ATPase domain-containing protein</fullName>
    </recommendedName>
</protein>
<name>A0A6J4N141_9ACTN</name>
<proteinExistence type="predicted"/>
<dbReference type="PANTHER" id="PTHR35526:SF3">
    <property type="entry name" value="ANTI-SIGMA-F FACTOR RSBW"/>
    <property type="match status" value="1"/>
</dbReference>
<evidence type="ECO:0000256" key="1">
    <source>
        <dbReference type="ARBA" id="ARBA00022527"/>
    </source>
</evidence>